<reference evidence="2" key="1">
    <citation type="submission" date="2018-05" db="EMBL/GenBank/DDBJ databases">
        <title>Pedobacter paludis sp. nov., isolated from wetland soil.</title>
        <authorList>
            <person name="Zhang Y."/>
        </authorList>
    </citation>
    <scope>NUCLEOTIDE SEQUENCE [LARGE SCALE GENOMIC DNA]</scope>
    <source>
        <strain evidence="2">R-8</strain>
    </source>
</reference>
<dbReference type="EMBL" id="QGNY01000001">
    <property type="protein sequence ID" value="PWS33347.1"/>
    <property type="molecule type" value="Genomic_DNA"/>
</dbReference>
<sequence>MRFQILTNILISLLEKRGWVITNDGAEKPLKFVRAGIFNEPVQILYPQDTNSADFPFLLSLSLKILLGLEPALSKHYCLSELIALSKNIKHKFSKQKKDWILREPKVKYENNEIPDIYIPIK</sequence>
<comment type="caution">
    <text evidence="1">The sequence shown here is derived from an EMBL/GenBank/DDBJ whole genome shotgun (WGS) entry which is preliminary data.</text>
</comment>
<evidence type="ECO:0000313" key="1">
    <source>
        <dbReference type="EMBL" id="PWS33347.1"/>
    </source>
</evidence>
<protein>
    <submittedName>
        <fullName evidence="1">Uncharacterized protein</fullName>
    </submittedName>
</protein>
<name>A0A317F5M1_9SPHI</name>
<proteinExistence type="predicted"/>
<evidence type="ECO:0000313" key="2">
    <source>
        <dbReference type="Proteomes" id="UP000245391"/>
    </source>
</evidence>
<gene>
    <name evidence="1" type="ORF">DF947_01600</name>
</gene>
<keyword evidence="2" id="KW-1185">Reference proteome</keyword>
<dbReference type="Proteomes" id="UP000245391">
    <property type="component" value="Unassembled WGS sequence"/>
</dbReference>
<organism evidence="1 2">
    <name type="scientific">Pedobacter paludis</name>
    <dbReference type="NCBI Taxonomy" id="2203212"/>
    <lineage>
        <taxon>Bacteria</taxon>
        <taxon>Pseudomonadati</taxon>
        <taxon>Bacteroidota</taxon>
        <taxon>Sphingobacteriia</taxon>
        <taxon>Sphingobacteriales</taxon>
        <taxon>Sphingobacteriaceae</taxon>
        <taxon>Pedobacter</taxon>
    </lineage>
</organism>
<accession>A0A317F5M1</accession>
<dbReference type="AlphaFoldDB" id="A0A317F5M1"/>